<dbReference type="Pfam" id="PF07963">
    <property type="entry name" value="N_methyl"/>
    <property type="match status" value="1"/>
</dbReference>
<evidence type="ECO:0000256" key="4">
    <source>
        <dbReference type="ARBA" id="ARBA00022481"/>
    </source>
</evidence>
<keyword evidence="3" id="KW-1003">Cell membrane</keyword>
<name>A0A291B923_9GAMM</name>
<evidence type="ECO:0000256" key="8">
    <source>
        <dbReference type="ARBA" id="ARBA00023136"/>
    </source>
</evidence>
<dbReference type="Pfam" id="PF02501">
    <property type="entry name" value="T2SSI"/>
    <property type="match status" value="1"/>
</dbReference>
<dbReference type="InterPro" id="IPR012902">
    <property type="entry name" value="N_methyl_site"/>
</dbReference>
<dbReference type="InterPro" id="IPR010052">
    <property type="entry name" value="T2SS_protein-GspI"/>
</dbReference>
<evidence type="ECO:0000256" key="5">
    <source>
        <dbReference type="ARBA" id="ARBA00022519"/>
    </source>
</evidence>
<gene>
    <name evidence="11" type="ORF">BTN50_0978</name>
</gene>
<evidence type="ECO:0000259" key="10">
    <source>
        <dbReference type="Pfam" id="PF02501"/>
    </source>
</evidence>
<dbReference type="PANTHER" id="PTHR38779:SF2">
    <property type="entry name" value="TYPE II SECRETION SYSTEM PROTEIN I-RELATED"/>
    <property type="match status" value="1"/>
</dbReference>
<dbReference type="GO" id="GO:0005886">
    <property type="term" value="C:plasma membrane"/>
    <property type="evidence" value="ECO:0007669"/>
    <property type="project" value="UniProtKB-SubCell"/>
</dbReference>
<dbReference type="EMBL" id="CP020660">
    <property type="protein sequence ID" value="ATF09482.1"/>
    <property type="molecule type" value="Genomic_DNA"/>
</dbReference>
<keyword evidence="5 9" id="KW-0997">Cell inner membrane</keyword>
<keyword evidence="7 9" id="KW-1133">Transmembrane helix</keyword>
<keyword evidence="8 9" id="KW-0472">Membrane</keyword>
<evidence type="ECO:0000256" key="2">
    <source>
        <dbReference type="ARBA" id="ARBA00008358"/>
    </source>
</evidence>
<dbReference type="InterPro" id="IPR045584">
    <property type="entry name" value="Pilin-like"/>
</dbReference>
<evidence type="ECO:0000256" key="9">
    <source>
        <dbReference type="RuleBase" id="RU368030"/>
    </source>
</evidence>
<evidence type="ECO:0000256" key="1">
    <source>
        <dbReference type="ARBA" id="ARBA00004377"/>
    </source>
</evidence>
<comment type="function">
    <text evidence="9">Component of the type II secretion system required for the energy-dependent secretion of extracellular factors such as proteases and toxins from the periplasm.</text>
</comment>
<evidence type="ECO:0000256" key="7">
    <source>
        <dbReference type="ARBA" id="ARBA00022989"/>
    </source>
</evidence>
<organism evidence="11 12">
    <name type="scientific">Candidatus Enterovibrio altilux</name>
    <dbReference type="NCBI Taxonomy" id="1927128"/>
    <lineage>
        <taxon>Bacteria</taxon>
        <taxon>Pseudomonadati</taxon>
        <taxon>Pseudomonadota</taxon>
        <taxon>Gammaproteobacteria</taxon>
        <taxon>Vibrionales</taxon>
        <taxon>Vibrionaceae</taxon>
        <taxon>Enterovibrio</taxon>
    </lineage>
</organism>
<dbReference type="Proteomes" id="UP000218160">
    <property type="component" value="Chromosome 1"/>
</dbReference>
<comment type="subunit">
    <text evidence="9">Type II secretion is composed of four main components: the outer membrane complex, the inner membrane complex, the cytoplasmic secretion ATPase and the periplasm-spanning pseudopilus.</text>
</comment>
<dbReference type="KEGG" id="elux:BTN50_0978"/>
<comment type="PTM">
    <text evidence="9">Cleaved by prepilin peptidase.</text>
</comment>
<dbReference type="InterPro" id="IPR003413">
    <property type="entry name" value="T2SS_GspI_C"/>
</dbReference>
<dbReference type="SUPFAM" id="SSF54523">
    <property type="entry name" value="Pili subunits"/>
    <property type="match status" value="1"/>
</dbReference>
<dbReference type="NCBIfam" id="TIGR02532">
    <property type="entry name" value="IV_pilin_GFxxxE"/>
    <property type="match status" value="1"/>
</dbReference>
<dbReference type="GO" id="GO:0015628">
    <property type="term" value="P:protein secretion by the type II secretion system"/>
    <property type="evidence" value="ECO:0007669"/>
    <property type="project" value="UniProtKB-UniRule"/>
</dbReference>
<keyword evidence="4 9" id="KW-0488">Methylation</keyword>
<reference evidence="12" key="1">
    <citation type="submission" date="2017-04" db="EMBL/GenBank/DDBJ databases">
        <title>Genome evolution of the luminous symbionts of deep sea anglerfish.</title>
        <authorList>
            <person name="Hendry T.A."/>
        </authorList>
    </citation>
    <scope>NUCLEOTIDE SEQUENCE [LARGE SCALE GENOMIC DNA]</scope>
</reference>
<comment type="subcellular location">
    <subcellularLocation>
        <location evidence="1 9">Cell inner membrane</location>
        <topology evidence="1 9">Single-pass membrane protein</topology>
    </subcellularLocation>
</comment>
<dbReference type="AlphaFoldDB" id="A0A291B923"/>
<dbReference type="RefSeq" id="WP_096619135.1">
    <property type="nucleotide sequence ID" value="NZ_CP020660.1"/>
</dbReference>
<protein>
    <recommendedName>
        <fullName evidence="9">Type II secretion system protein I</fullName>
        <shortName evidence="9">T2SS minor pseudopilin I</shortName>
    </recommendedName>
</protein>
<keyword evidence="6 9" id="KW-0812">Transmembrane</keyword>
<accession>A0A291B923</accession>
<sequence length="120" mass="13437">MKKAHGFTLIEVLIAMAVFAVAAMTVLNSTSQYMNTLKVLEEKIFASMVANNQLALLVLEEKVPTSVTNGKSKLAGRTWYWTVQPTITTDHTLKVVELIVWQHEDKRNSIVSVKMYVPAD</sequence>
<comment type="similarity">
    <text evidence="2 9">Belongs to the GSP I family.</text>
</comment>
<proteinExistence type="inferred from homology"/>
<dbReference type="OrthoDB" id="6121517at2"/>
<keyword evidence="12" id="KW-1185">Reference proteome</keyword>
<evidence type="ECO:0000313" key="11">
    <source>
        <dbReference type="EMBL" id="ATF09482.1"/>
    </source>
</evidence>
<feature type="domain" description="Type II secretion system protein GspI C-terminal" evidence="10">
    <location>
        <begin position="40"/>
        <end position="117"/>
    </location>
</feature>
<dbReference type="GO" id="GO:0015627">
    <property type="term" value="C:type II protein secretion system complex"/>
    <property type="evidence" value="ECO:0007669"/>
    <property type="project" value="UniProtKB-UniRule"/>
</dbReference>
<evidence type="ECO:0000256" key="6">
    <source>
        <dbReference type="ARBA" id="ARBA00022692"/>
    </source>
</evidence>
<dbReference type="PROSITE" id="PS00409">
    <property type="entry name" value="PROKAR_NTER_METHYL"/>
    <property type="match status" value="1"/>
</dbReference>
<dbReference type="PANTHER" id="PTHR38779">
    <property type="entry name" value="TYPE II SECRETION SYSTEM PROTEIN I-RELATED"/>
    <property type="match status" value="1"/>
</dbReference>
<evidence type="ECO:0000313" key="12">
    <source>
        <dbReference type="Proteomes" id="UP000218160"/>
    </source>
</evidence>
<feature type="transmembrane region" description="Helical" evidence="9">
    <location>
        <begin position="6"/>
        <end position="27"/>
    </location>
</feature>
<dbReference type="Gene3D" id="3.30.1300.30">
    <property type="entry name" value="GSPII I/J protein-like"/>
    <property type="match status" value="1"/>
</dbReference>
<dbReference type="NCBIfam" id="TIGR01707">
    <property type="entry name" value="gspI"/>
    <property type="match status" value="1"/>
</dbReference>
<evidence type="ECO:0000256" key="3">
    <source>
        <dbReference type="ARBA" id="ARBA00022475"/>
    </source>
</evidence>